<organism evidence="2 3">
    <name type="scientific">Phialemonium thermophilum</name>
    <dbReference type="NCBI Taxonomy" id="223376"/>
    <lineage>
        <taxon>Eukaryota</taxon>
        <taxon>Fungi</taxon>
        <taxon>Dikarya</taxon>
        <taxon>Ascomycota</taxon>
        <taxon>Pezizomycotina</taxon>
        <taxon>Sordariomycetes</taxon>
        <taxon>Sordariomycetidae</taxon>
        <taxon>Cephalothecales</taxon>
        <taxon>Cephalothecaceae</taxon>
        <taxon>Phialemonium</taxon>
    </lineage>
</organism>
<gene>
    <name evidence="2" type="ORF">VTK73DRAFT_3085</name>
</gene>
<keyword evidence="1" id="KW-1133">Transmembrane helix</keyword>
<dbReference type="InterPro" id="IPR038770">
    <property type="entry name" value="Na+/solute_symporter_sf"/>
</dbReference>
<accession>A0ABR3VLK1</accession>
<reference evidence="2 3" key="1">
    <citation type="journal article" date="2024" name="Commun. Biol.">
        <title>Comparative genomic analysis of thermophilic fungi reveals convergent evolutionary adaptations and gene losses.</title>
        <authorList>
            <person name="Steindorff A.S."/>
            <person name="Aguilar-Pontes M.V."/>
            <person name="Robinson A.J."/>
            <person name="Andreopoulos B."/>
            <person name="LaButti K."/>
            <person name="Kuo A."/>
            <person name="Mondo S."/>
            <person name="Riley R."/>
            <person name="Otillar R."/>
            <person name="Haridas S."/>
            <person name="Lipzen A."/>
            <person name="Grimwood J."/>
            <person name="Schmutz J."/>
            <person name="Clum A."/>
            <person name="Reid I.D."/>
            <person name="Moisan M.C."/>
            <person name="Butler G."/>
            <person name="Nguyen T.T.M."/>
            <person name="Dewar K."/>
            <person name="Conant G."/>
            <person name="Drula E."/>
            <person name="Henrissat B."/>
            <person name="Hansel C."/>
            <person name="Singer S."/>
            <person name="Hutchinson M.I."/>
            <person name="de Vries R.P."/>
            <person name="Natvig D.O."/>
            <person name="Powell A.J."/>
            <person name="Tsang A."/>
            <person name="Grigoriev I.V."/>
        </authorList>
    </citation>
    <scope>NUCLEOTIDE SEQUENCE [LARGE SCALE GENOMIC DNA]</scope>
    <source>
        <strain evidence="2 3">ATCC 24622</strain>
    </source>
</reference>
<evidence type="ECO:0000256" key="1">
    <source>
        <dbReference type="SAM" id="Phobius"/>
    </source>
</evidence>
<keyword evidence="1" id="KW-0812">Transmembrane</keyword>
<evidence type="ECO:0000313" key="2">
    <source>
        <dbReference type="EMBL" id="KAL1842578.1"/>
    </source>
</evidence>
<proteinExistence type="predicted"/>
<dbReference type="Proteomes" id="UP001586593">
    <property type="component" value="Unassembled WGS sequence"/>
</dbReference>
<name>A0ABR3VLK1_9PEZI</name>
<feature type="transmembrane region" description="Helical" evidence="1">
    <location>
        <begin position="45"/>
        <end position="68"/>
    </location>
</feature>
<dbReference type="EMBL" id="JAZHXJ010001933">
    <property type="protein sequence ID" value="KAL1842578.1"/>
    <property type="molecule type" value="Genomic_DNA"/>
</dbReference>
<protein>
    <submittedName>
        <fullName evidence="2">Uncharacterized protein</fullName>
    </submittedName>
</protein>
<evidence type="ECO:0000313" key="3">
    <source>
        <dbReference type="Proteomes" id="UP001586593"/>
    </source>
</evidence>
<keyword evidence="1" id="KW-0472">Membrane</keyword>
<keyword evidence="3" id="KW-1185">Reference proteome</keyword>
<comment type="caution">
    <text evidence="2">The sequence shown here is derived from an EMBL/GenBank/DDBJ whole genome shotgun (WGS) entry which is preliminary data.</text>
</comment>
<dbReference type="Gene3D" id="1.20.1530.20">
    <property type="match status" value="1"/>
</dbReference>
<sequence>MASAITQAVVAALTTTATTSALPKSTGPIAPPQAGVLEGANPIKYVASNPITLFIIQAVIVILFCQLLHYPLRLVQQPRVIAEVIGGVLLGPSVMMRIPGFKEWVPAVSRPLGMPDVLAAPTTC</sequence>